<dbReference type="OrthoDB" id="6359168at2759"/>
<dbReference type="GO" id="GO:0016787">
    <property type="term" value="F:hydrolase activity"/>
    <property type="evidence" value="ECO:0007669"/>
    <property type="project" value="UniProtKB-KW"/>
</dbReference>
<dbReference type="InterPro" id="IPR050951">
    <property type="entry name" value="Retrovirus_Pol_polyprotein"/>
</dbReference>
<dbReference type="GO" id="GO:0003964">
    <property type="term" value="F:RNA-directed DNA polymerase activity"/>
    <property type="evidence" value="ECO:0007669"/>
    <property type="project" value="UniProtKB-KW"/>
</dbReference>
<evidence type="ECO:0000256" key="4">
    <source>
        <dbReference type="ARBA" id="ARBA00022759"/>
    </source>
</evidence>
<keyword evidence="11" id="KW-1185">Reference proteome</keyword>
<feature type="compositionally biased region" description="Basic residues" evidence="8">
    <location>
        <begin position="382"/>
        <end position="391"/>
    </location>
</feature>
<dbReference type="Pfam" id="PF17917">
    <property type="entry name" value="RT_RNaseH"/>
    <property type="match status" value="1"/>
</dbReference>
<feature type="domain" description="CCHC-type" evidence="9">
    <location>
        <begin position="411"/>
        <end position="425"/>
    </location>
</feature>
<comment type="caution">
    <text evidence="10">The sequence shown here is derived from an EMBL/GenBank/DDBJ whole genome shotgun (WGS) entry which is preliminary data.</text>
</comment>
<dbReference type="InterPro" id="IPR043502">
    <property type="entry name" value="DNA/RNA_pol_sf"/>
</dbReference>
<reference evidence="10 11" key="1">
    <citation type="submission" date="2018-04" db="EMBL/GenBank/DDBJ databases">
        <authorList>
            <person name="Zhang X."/>
            <person name="Yuan J."/>
            <person name="Li F."/>
            <person name="Xiang J."/>
        </authorList>
    </citation>
    <scope>NUCLEOTIDE SEQUENCE [LARGE SCALE GENOMIC DNA]</scope>
    <source>
        <tissue evidence="10">Muscle</tissue>
    </source>
</reference>
<proteinExistence type="predicted"/>
<dbReference type="PANTHER" id="PTHR37984:SF5">
    <property type="entry name" value="PROTEIN NYNRIN-LIKE"/>
    <property type="match status" value="1"/>
</dbReference>
<keyword evidence="4" id="KW-0255">Endonuclease</keyword>
<reference evidence="10 11" key="2">
    <citation type="submission" date="2019-01" db="EMBL/GenBank/DDBJ databases">
        <title>The decoding of complex shrimp genome reveals the adaptation for benthos swimmer, frequently molting mechanism and breeding impact on genome.</title>
        <authorList>
            <person name="Sun Y."/>
            <person name="Gao Y."/>
            <person name="Yu Y."/>
        </authorList>
    </citation>
    <scope>NUCLEOTIDE SEQUENCE [LARGE SCALE GENOMIC DNA]</scope>
    <source>
        <tissue evidence="10">Muscle</tissue>
    </source>
</reference>
<dbReference type="PANTHER" id="PTHR37984">
    <property type="entry name" value="PROTEIN CBG26694"/>
    <property type="match status" value="1"/>
</dbReference>
<feature type="compositionally biased region" description="Polar residues" evidence="8">
    <location>
        <begin position="128"/>
        <end position="138"/>
    </location>
</feature>
<evidence type="ECO:0000256" key="1">
    <source>
        <dbReference type="ARBA" id="ARBA00022679"/>
    </source>
</evidence>
<evidence type="ECO:0000313" key="11">
    <source>
        <dbReference type="Proteomes" id="UP000283509"/>
    </source>
</evidence>
<feature type="region of interest" description="Disordered" evidence="8">
    <location>
        <begin position="349"/>
        <end position="393"/>
    </location>
</feature>
<dbReference type="GO" id="GO:0008270">
    <property type="term" value="F:zinc ion binding"/>
    <property type="evidence" value="ECO:0007669"/>
    <property type="project" value="UniProtKB-KW"/>
</dbReference>
<keyword evidence="3" id="KW-0540">Nuclease</keyword>
<keyword evidence="6" id="KW-0695">RNA-directed DNA polymerase</keyword>
<keyword evidence="1" id="KW-0808">Transferase</keyword>
<organism evidence="10 11">
    <name type="scientific">Penaeus vannamei</name>
    <name type="common">Whiteleg shrimp</name>
    <name type="synonym">Litopenaeus vannamei</name>
    <dbReference type="NCBI Taxonomy" id="6689"/>
    <lineage>
        <taxon>Eukaryota</taxon>
        <taxon>Metazoa</taxon>
        <taxon>Ecdysozoa</taxon>
        <taxon>Arthropoda</taxon>
        <taxon>Crustacea</taxon>
        <taxon>Multicrustacea</taxon>
        <taxon>Malacostraca</taxon>
        <taxon>Eumalacostraca</taxon>
        <taxon>Eucarida</taxon>
        <taxon>Decapoda</taxon>
        <taxon>Dendrobranchiata</taxon>
        <taxon>Penaeoidea</taxon>
        <taxon>Penaeidae</taxon>
        <taxon>Penaeus</taxon>
    </lineage>
</organism>
<keyword evidence="7" id="KW-0479">Metal-binding</keyword>
<dbReference type="SUPFAM" id="SSF56672">
    <property type="entry name" value="DNA/RNA polymerases"/>
    <property type="match status" value="1"/>
</dbReference>
<dbReference type="AlphaFoldDB" id="A0A3R7NT73"/>
<accession>A0A3R7NT73</accession>
<dbReference type="Proteomes" id="UP000283509">
    <property type="component" value="Unassembled WGS sequence"/>
</dbReference>
<evidence type="ECO:0000256" key="3">
    <source>
        <dbReference type="ARBA" id="ARBA00022722"/>
    </source>
</evidence>
<dbReference type="GO" id="GO:0003676">
    <property type="term" value="F:nucleic acid binding"/>
    <property type="evidence" value="ECO:0007669"/>
    <property type="project" value="InterPro"/>
</dbReference>
<evidence type="ECO:0000256" key="5">
    <source>
        <dbReference type="ARBA" id="ARBA00022801"/>
    </source>
</evidence>
<dbReference type="InterPro" id="IPR041373">
    <property type="entry name" value="RT_RNaseH"/>
</dbReference>
<sequence>MPHERQLEGAFFVIVHAIYRLHFALDPLVFVGLNQRFRQKALQRAFSLVPGRCLPSSESSDRSQRNTAVALLHGAVSRMSTEDISEEPVSNEGVVFVQATSETKDGRADHVQSPARSLVPPIAFPRQFSPSPDSTPTPARTAWPVAQNQRPPLPPSGPGGATVGMSPSAFESWAVSVEDYGNISGWMPPLAASYVRLLCSGEVQQRIDARVNRQEFRLLSTTAAVDTVRSVVIGPRCVVGAWSDFFTYSQAPSDTICANVSKCRAMAGECKFQCPKCRCSLDEYMLGKKVVMGLSDRSMKAEVLRCIPRLESVNDIIRTCEVIESAEKTAGRSAVGNVASVLAMQDPVMKSPSPSPDPTHIEVAASGASRRPNDQQSSRYTGARRGRKRCRGCGDSDCRGDRQCRAFGVVCRSCGLQGHFWRQCPTLTPKGSAVTSSAVTVGSVDTLTSLPVIVVCGNLRARCSTMAVADTGAQVSMAGRTLLNNLWHPAAPTTTSTCSSQSCCWGGVRLLGSLICQLVVGPVTTNERIFFANGVERLYLSLGASKSVYWDEQLQAIFSSAKDTIGQLAAAGLRYYDVSRPTAAFTDYSRQGIGFLMQQYCQCISQESPLCCTGGWKLVLCGSRHLTRKKYSTLEGEALAIAWCLKKARLFLLGCRNLTFITDHKALTRIFGDKELKDINNPRILNLKER</sequence>
<evidence type="ECO:0000256" key="6">
    <source>
        <dbReference type="ARBA" id="ARBA00022918"/>
    </source>
</evidence>
<keyword evidence="2" id="KW-0548">Nucleotidyltransferase</keyword>
<keyword evidence="5" id="KW-0378">Hydrolase</keyword>
<keyword evidence="7" id="KW-0863">Zinc-finger</keyword>
<keyword evidence="7" id="KW-0862">Zinc</keyword>
<protein>
    <submittedName>
        <fullName evidence="10">Retrovirus-related Pol polyprotein from transposon 17.6</fullName>
    </submittedName>
</protein>
<gene>
    <name evidence="10" type="ORF">C7M84_015935</name>
</gene>
<dbReference type="GO" id="GO:0004519">
    <property type="term" value="F:endonuclease activity"/>
    <property type="evidence" value="ECO:0007669"/>
    <property type="project" value="UniProtKB-KW"/>
</dbReference>
<dbReference type="EMBL" id="QCYY01002995">
    <property type="protein sequence ID" value="ROT66069.1"/>
    <property type="molecule type" value="Genomic_DNA"/>
</dbReference>
<evidence type="ECO:0000313" key="10">
    <source>
        <dbReference type="EMBL" id="ROT66069.1"/>
    </source>
</evidence>
<name>A0A3R7NT73_PENVA</name>
<feature type="region of interest" description="Disordered" evidence="8">
    <location>
        <begin position="127"/>
        <end position="164"/>
    </location>
</feature>
<evidence type="ECO:0000256" key="2">
    <source>
        <dbReference type="ARBA" id="ARBA00022695"/>
    </source>
</evidence>
<dbReference type="PROSITE" id="PS50158">
    <property type="entry name" value="ZF_CCHC"/>
    <property type="match status" value="1"/>
</dbReference>
<evidence type="ECO:0000256" key="7">
    <source>
        <dbReference type="PROSITE-ProRule" id="PRU00047"/>
    </source>
</evidence>
<dbReference type="InterPro" id="IPR001878">
    <property type="entry name" value="Znf_CCHC"/>
</dbReference>
<evidence type="ECO:0000259" key="9">
    <source>
        <dbReference type="PROSITE" id="PS50158"/>
    </source>
</evidence>
<evidence type="ECO:0000256" key="8">
    <source>
        <dbReference type="SAM" id="MobiDB-lite"/>
    </source>
</evidence>